<feature type="domain" description="Transposase IS204/IS1001/IS1096/IS1165 DDE" evidence="2">
    <location>
        <begin position="58"/>
        <end position="226"/>
    </location>
</feature>
<dbReference type="KEGG" id="cter:A606_00930"/>
<dbReference type="HOGENOM" id="CLU_801044_0_0_11"/>
<keyword evidence="4" id="KW-1185">Reference proteome</keyword>
<feature type="compositionally biased region" description="Gly residues" evidence="1">
    <location>
        <begin position="259"/>
        <end position="269"/>
    </location>
</feature>
<name>S4XB55_9CORY</name>
<accession>S4XB55</accession>
<dbReference type="InterPro" id="IPR002560">
    <property type="entry name" value="Transposase_DDE"/>
</dbReference>
<dbReference type="Pfam" id="PF01610">
    <property type="entry name" value="DDE_Tnp_ISL3"/>
    <property type="match status" value="1"/>
</dbReference>
<dbReference type="EMBL" id="CP003696">
    <property type="protein sequence ID" value="AGP29841.1"/>
    <property type="molecule type" value="Genomic_DNA"/>
</dbReference>
<dbReference type="AlphaFoldDB" id="S4XB55"/>
<evidence type="ECO:0000256" key="1">
    <source>
        <dbReference type="SAM" id="MobiDB-lite"/>
    </source>
</evidence>
<sequence>MPPRDLVVPARTSATHSEPRRAAKALGVGWELVNTVAVTAARNLVYADPTHLDGVRILGVDEHVWKHTHRPGQPSSLVTVLVDLTPLVDGRGPARLIDMRPGRSADVFEDLAESAGSAVPGHGRGRDEWHGFTGYATAVDHALPTARKVMDPFHVVHLAADKLTGCRQRLQRETTGRRGRKDDPLYRHRRALLTRTEFLTDRQKQRLDLLWDTDDDHVALQVTWQYLPGPGQCVRRAGQSEGEEVDGQGDQHATQGPTEGAGGAGGAGAAGSDIVAPTYRHPRLLRHRRIQRAGRGNQREAGTPTRHRPGAQKPRALYLAVVDPVRATAASDQRTLDREEPVIIRR</sequence>
<evidence type="ECO:0000313" key="3">
    <source>
        <dbReference type="EMBL" id="AGP29841.1"/>
    </source>
</evidence>
<reference evidence="3 4" key="1">
    <citation type="submission" date="2012-06" db="EMBL/GenBank/DDBJ databases">
        <title>Complete genome sequence of Corynebacterium terpenotabidum Y-11 (=DSM 44721).</title>
        <authorList>
            <person name="Ruckert C."/>
            <person name="Albersmeier A."/>
            <person name="Al-Dilaimi A."/>
            <person name="Szczepanowski R."/>
            <person name="Kalinowski J."/>
        </authorList>
    </citation>
    <scope>NUCLEOTIDE SEQUENCE [LARGE SCALE GENOMIC DNA]</scope>
    <source>
        <strain evidence="3 4">Y-11</strain>
    </source>
</reference>
<protein>
    <submittedName>
        <fullName evidence="3">Transposase for insertion sequence element</fullName>
    </submittedName>
</protein>
<organism evidence="3 4">
    <name type="scientific">Corynebacterium terpenotabidum Y-11</name>
    <dbReference type="NCBI Taxonomy" id="1200352"/>
    <lineage>
        <taxon>Bacteria</taxon>
        <taxon>Bacillati</taxon>
        <taxon>Actinomycetota</taxon>
        <taxon>Actinomycetes</taxon>
        <taxon>Mycobacteriales</taxon>
        <taxon>Corynebacteriaceae</taxon>
        <taxon>Corynebacterium</taxon>
    </lineage>
</organism>
<dbReference type="eggNOG" id="COG3464">
    <property type="taxonomic scope" value="Bacteria"/>
</dbReference>
<dbReference type="STRING" id="1200352.A606_00930"/>
<gene>
    <name evidence="3" type="ORF">A606_00930</name>
</gene>
<feature type="region of interest" description="Disordered" evidence="1">
    <location>
        <begin position="233"/>
        <end position="274"/>
    </location>
</feature>
<dbReference type="Proteomes" id="UP000014809">
    <property type="component" value="Chromosome"/>
</dbReference>
<evidence type="ECO:0000259" key="2">
    <source>
        <dbReference type="Pfam" id="PF01610"/>
    </source>
</evidence>
<evidence type="ECO:0000313" key="4">
    <source>
        <dbReference type="Proteomes" id="UP000014809"/>
    </source>
</evidence>
<proteinExistence type="predicted"/>
<feature type="region of interest" description="Disordered" evidence="1">
    <location>
        <begin position="288"/>
        <end position="314"/>
    </location>
</feature>